<evidence type="ECO:0000313" key="1">
    <source>
        <dbReference type="EMBL" id="KKS03225.1"/>
    </source>
</evidence>
<accession>A0A0G0VQN2</accession>
<comment type="caution">
    <text evidence="1">The sequence shown here is derived from an EMBL/GenBank/DDBJ whole genome shotgun (WGS) entry which is preliminary data.</text>
</comment>
<gene>
    <name evidence="1" type="ORF">UU55_C0004G0014</name>
</gene>
<dbReference type="AlphaFoldDB" id="A0A0G0VQN2"/>
<name>A0A0G0VQN2_UNCKA</name>
<reference evidence="1 2" key="1">
    <citation type="journal article" date="2015" name="Nature">
        <title>rRNA introns, odd ribosomes, and small enigmatic genomes across a large radiation of phyla.</title>
        <authorList>
            <person name="Brown C.T."/>
            <person name="Hug L.A."/>
            <person name="Thomas B.C."/>
            <person name="Sharon I."/>
            <person name="Castelle C.J."/>
            <person name="Singh A."/>
            <person name="Wilkins M.J."/>
            <person name="Williams K.H."/>
            <person name="Banfield J.F."/>
        </authorList>
    </citation>
    <scope>NUCLEOTIDE SEQUENCE [LARGE SCALE GENOMIC DNA]</scope>
</reference>
<dbReference type="EMBL" id="LCBB01000004">
    <property type="protein sequence ID" value="KKS03225.1"/>
    <property type="molecule type" value="Genomic_DNA"/>
</dbReference>
<sequence length="173" mass="19755">MRQLFGIRSKETISYMKIAKIIFSDVDLTNKNANYSTRRIMDNDLTELMQELSSIGYCQLGNAIITRGTSQETSHTIFVPIVNSQNPEDRMYGSLFHQAMRAALTLAKLYGVGTLVAELPSWDEEKTIYNLRSWGILLKRAIKPPLDRKNMVNVIDSVSKEYPGIMIRMDYLP</sequence>
<proteinExistence type="predicted"/>
<organism evidence="1 2">
    <name type="scientific">candidate division WWE3 bacterium GW2011_GWC2_41_23</name>
    <dbReference type="NCBI Taxonomy" id="1619123"/>
    <lineage>
        <taxon>Bacteria</taxon>
        <taxon>Katanobacteria</taxon>
    </lineage>
</organism>
<dbReference type="Proteomes" id="UP000033947">
    <property type="component" value="Unassembled WGS sequence"/>
</dbReference>
<evidence type="ECO:0000313" key="2">
    <source>
        <dbReference type="Proteomes" id="UP000033947"/>
    </source>
</evidence>
<protein>
    <submittedName>
        <fullName evidence="1">Uncharacterized protein</fullName>
    </submittedName>
</protein>